<dbReference type="SUPFAM" id="SSF52540">
    <property type="entry name" value="P-loop containing nucleoside triphosphate hydrolases"/>
    <property type="match status" value="1"/>
</dbReference>
<dbReference type="AlphaFoldDB" id="A0A4Y9S746"/>
<dbReference type="InterPro" id="IPR003593">
    <property type="entry name" value="AAA+_ATPase"/>
</dbReference>
<dbReference type="Proteomes" id="UP000297729">
    <property type="component" value="Unassembled WGS sequence"/>
</dbReference>
<evidence type="ECO:0000256" key="2">
    <source>
        <dbReference type="ARBA" id="ARBA00022475"/>
    </source>
</evidence>
<dbReference type="Pfam" id="PF00005">
    <property type="entry name" value="ABC_tran"/>
    <property type="match status" value="1"/>
</dbReference>
<keyword evidence="4 6" id="KW-0067">ATP-binding</keyword>
<dbReference type="SMART" id="SM00382">
    <property type="entry name" value="AAA"/>
    <property type="match status" value="1"/>
</dbReference>
<comment type="caution">
    <text evidence="6">The sequence shown here is derived from an EMBL/GenBank/DDBJ whole genome shotgun (WGS) entry which is preliminary data.</text>
</comment>
<evidence type="ECO:0000256" key="3">
    <source>
        <dbReference type="ARBA" id="ARBA00022741"/>
    </source>
</evidence>
<dbReference type="RefSeq" id="WP_135204543.1">
    <property type="nucleotide sequence ID" value="NZ_SPVG01000253.1"/>
</dbReference>
<dbReference type="EMBL" id="SPVG01000253">
    <property type="protein sequence ID" value="TFW15545.1"/>
    <property type="molecule type" value="Genomic_DNA"/>
</dbReference>
<dbReference type="GO" id="GO:0016887">
    <property type="term" value="F:ATP hydrolysis activity"/>
    <property type="evidence" value="ECO:0007669"/>
    <property type="project" value="InterPro"/>
</dbReference>
<reference evidence="6 7" key="1">
    <citation type="submission" date="2019-03" db="EMBL/GenBank/DDBJ databases">
        <title>Draft Genome Sequence of Duganella callidus sp. nov., a Novel Duganella Species Isolated from Cultivated Soil.</title>
        <authorList>
            <person name="Raths R."/>
            <person name="Peta V."/>
            <person name="Bucking H."/>
        </authorList>
    </citation>
    <scope>NUCLEOTIDE SEQUENCE [LARGE SCALE GENOMIC DNA]</scope>
    <source>
        <strain evidence="6 7">DN04</strain>
    </source>
</reference>
<keyword evidence="7" id="KW-1185">Reference proteome</keyword>
<keyword evidence="2" id="KW-1003">Cell membrane</keyword>
<evidence type="ECO:0000259" key="5">
    <source>
        <dbReference type="PROSITE" id="PS50893"/>
    </source>
</evidence>
<evidence type="ECO:0000313" key="6">
    <source>
        <dbReference type="EMBL" id="TFW15545.1"/>
    </source>
</evidence>
<dbReference type="InterPro" id="IPR027417">
    <property type="entry name" value="P-loop_NTPase"/>
</dbReference>
<dbReference type="PANTHER" id="PTHR24220">
    <property type="entry name" value="IMPORT ATP-BINDING PROTEIN"/>
    <property type="match status" value="1"/>
</dbReference>
<dbReference type="OrthoDB" id="581709at2"/>
<dbReference type="PROSITE" id="PS50893">
    <property type="entry name" value="ABC_TRANSPORTER_2"/>
    <property type="match status" value="1"/>
</dbReference>
<accession>A0A4Y9S746</accession>
<dbReference type="InterPro" id="IPR003439">
    <property type="entry name" value="ABC_transporter-like_ATP-bd"/>
</dbReference>
<protein>
    <submittedName>
        <fullName evidence="6">ABC transporter ATP-binding protein</fullName>
    </submittedName>
</protein>
<keyword evidence="3" id="KW-0547">Nucleotide-binding</keyword>
<gene>
    <name evidence="6" type="ORF">E4L98_26560</name>
</gene>
<dbReference type="GO" id="GO:0022857">
    <property type="term" value="F:transmembrane transporter activity"/>
    <property type="evidence" value="ECO:0007669"/>
    <property type="project" value="TreeGrafter"/>
</dbReference>
<dbReference type="GO" id="GO:0005886">
    <property type="term" value="C:plasma membrane"/>
    <property type="evidence" value="ECO:0007669"/>
    <property type="project" value="TreeGrafter"/>
</dbReference>
<evidence type="ECO:0000256" key="1">
    <source>
        <dbReference type="ARBA" id="ARBA00022448"/>
    </source>
</evidence>
<dbReference type="InterPro" id="IPR015854">
    <property type="entry name" value="ABC_transpr_LolD-like"/>
</dbReference>
<dbReference type="InterPro" id="IPR017911">
    <property type="entry name" value="MacB-like_ATP-bd"/>
</dbReference>
<dbReference type="PANTHER" id="PTHR24220:SF659">
    <property type="entry name" value="TRANSPORTER, PUTATIVE-RELATED"/>
    <property type="match status" value="1"/>
</dbReference>
<evidence type="ECO:0000313" key="7">
    <source>
        <dbReference type="Proteomes" id="UP000297729"/>
    </source>
</evidence>
<proteinExistence type="predicted"/>
<dbReference type="GO" id="GO:0005524">
    <property type="term" value="F:ATP binding"/>
    <property type="evidence" value="ECO:0007669"/>
    <property type="project" value="UniProtKB-KW"/>
</dbReference>
<sequence>MLELRHLSKSYNGRPVLDRLSWQFKAGEFVSIMGDSGVGKSTLLNLVAGLDTPDAGPGEAPIIVDGIAMSGLDDDGATRLRRARMGFIFQAFHVLPHLTLLQNIGLPLLLNGLPSARATEMLDAVGLGGRENDFPHQLSGGQLQRVAIARALVHRPALVLADEPTGNLDPDTAEAILTLLQREIKATGACAIMVTHSLAAAKKTDKILNLSKNGLQETTIVNPFAQ</sequence>
<dbReference type="CDD" id="cd03255">
    <property type="entry name" value="ABC_MJ0796_LolCDE_FtsE"/>
    <property type="match status" value="1"/>
</dbReference>
<dbReference type="InterPro" id="IPR017871">
    <property type="entry name" value="ABC_transporter-like_CS"/>
</dbReference>
<feature type="domain" description="ABC transporter" evidence="5">
    <location>
        <begin position="2"/>
        <end position="225"/>
    </location>
</feature>
<organism evidence="6 7">
    <name type="scientific">Duganella callida</name>
    <dbReference type="NCBI Taxonomy" id="2561932"/>
    <lineage>
        <taxon>Bacteria</taxon>
        <taxon>Pseudomonadati</taxon>
        <taxon>Pseudomonadota</taxon>
        <taxon>Betaproteobacteria</taxon>
        <taxon>Burkholderiales</taxon>
        <taxon>Oxalobacteraceae</taxon>
        <taxon>Telluria group</taxon>
        <taxon>Duganella</taxon>
    </lineage>
</organism>
<keyword evidence="2" id="KW-0472">Membrane</keyword>
<dbReference type="Gene3D" id="3.40.50.300">
    <property type="entry name" value="P-loop containing nucleotide triphosphate hydrolases"/>
    <property type="match status" value="1"/>
</dbReference>
<keyword evidence="1" id="KW-0813">Transport</keyword>
<evidence type="ECO:0000256" key="4">
    <source>
        <dbReference type="ARBA" id="ARBA00022840"/>
    </source>
</evidence>
<dbReference type="PROSITE" id="PS00211">
    <property type="entry name" value="ABC_TRANSPORTER_1"/>
    <property type="match status" value="1"/>
</dbReference>
<name>A0A4Y9S746_9BURK</name>